<dbReference type="AlphaFoldDB" id="A0A068RV70"/>
<sequence length="411" mass="46209">MSASAGPNASPVAEPTREECYSTVAAPPPLAQRWPEYPTAQPMRTDAPPTSPTHSYPSSNSNSAITLELAVQYDHPTVTSDSTHAQDRGKGLCTICRSTTQDDLVFYRPQMQVHKVLSMNQISAAAAGDQGAGGAGGGSNDSIPRAYLPYVTLYGPQKQALWSLTGKQWNALEFTSPKDQYVVKLLKEKLAFVWINNVSYQWRFMPATDPNTNTTTYDLRCYEGRQVIAEFISNRYIQWSHTAQQPQQQAANPFRQNESLFSSFLLLSGLLILDLAGCPPRSTPDPEALLLWMAPDTIEQDDEDDTASMASSLYYAEQGLVDNDHAPTGRWYGGGVGSVKSIELDPGLLHCWWGYGFWWTWCPCCMPGGWFDRFRWSLRRRKEINNHTNSNTSRSRQRRQRGWQQHHPDQY</sequence>
<dbReference type="Proteomes" id="UP000027586">
    <property type="component" value="Unassembled WGS sequence"/>
</dbReference>
<dbReference type="VEuPathDB" id="FungiDB:LCOR_04309.1"/>
<evidence type="ECO:0000256" key="1">
    <source>
        <dbReference type="SAM" id="MobiDB-lite"/>
    </source>
</evidence>
<feature type="region of interest" description="Disordered" evidence="1">
    <location>
        <begin position="387"/>
        <end position="411"/>
    </location>
</feature>
<name>A0A068RV70_9FUNG</name>
<keyword evidence="3" id="KW-1185">Reference proteome</keyword>
<proteinExistence type="predicted"/>
<reference evidence="2" key="1">
    <citation type="submission" date="2013-08" db="EMBL/GenBank/DDBJ databases">
        <title>Gene expansion shapes genome architecture in the human pathogen Lichtheimia corymbifera: an evolutionary genomics analysis in the ancient terrestrial Mucorales (Mucoromycotina).</title>
        <authorList>
            <person name="Schwartze V.U."/>
            <person name="Winter S."/>
            <person name="Shelest E."/>
            <person name="Marcet-Houben M."/>
            <person name="Horn F."/>
            <person name="Wehner S."/>
            <person name="Hoffmann K."/>
            <person name="Riege K."/>
            <person name="Sammeth M."/>
            <person name="Nowrousian M."/>
            <person name="Valiante V."/>
            <person name="Linde J."/>
            <person name="Jacobsen I.D."/>
            <person name="Marz M."/>
            <person name="Brakhage A.A."/>
            <person name="Gabaldon T."/>
            <person name="Bocker S."/>
            <person name="Voigt K."/>
        </authorList>
    </citation>
    <scope>NUCLEOTIDE SEQUENCE [LARGE SCALE GENOMIC DNA]</scope>
    <source>
        <strain evidence="2">FSU 9682</strain>
    </source>
</reference>
<accession>A0A068RV70</accession>
<feature type="region of interest" description="Disordered" evidence="1">
    <location>
        <begin position="1"/>
        <end position="61"/>
    </location>
</feature>
<protein>
    <submittedName>
        <fullName evidence="2">Uncharacterized protein</fullName>
    </submittedName>
</protein>
<comment type="caution">
    <text evidence="2">The sequence shown here is derived from an EMBL/GenBank/DDBJ whole genome shotgun (WGS) entry which is preliminary data.</text>
</comment>
<feature type="compositionally biased region" description="Low complexity" evidence="1">
    <location>
        <begin position="52"/>
        <end position="61"/>
    </location>
</feature>
<evidence type="ECO:0000313" key="2">
    <source>
        <dbReference type="EMBL" id="CDH52876.1"/>
    </source>
</evidence>
<dbReference type="EMBL" id="CBTN010000015">
    <property type="protein sequence ID" value="CDH52876.1"/>
    <property type="molecule type" value="Genomic_DNA"/>
</dbReference>
<evidence type="ECO:0000313" key="3">
    <source>
        <dbReference type="Proteomes" id="UP000027586"/>
    </source>
</evidence>
<gene>
    <name evidence="2" type="ORF">LCOR_04309.1</name>
</gene>
<organism evidence="2 3">
    <name type="scientific">Lichtheimia corymbifera JMRC:FSU:9682</name>
    <dbReference type="NCBI Taxonomy" id="1263082"/>
    <lineage>
        <taxon>Eukaryota</taxon>
        <taxon>Fungi</taxon>
        <taxon>Fungi incertae sedis</taxon>
        <taxon>Mucoromycota</taxon>
        <taxon>Mucoromycotina</taxon>
        <taxon>Mucoromycetes</taxon>
        <taxon>Mucorales</taxon>
        <taxon>Lichtheimiaceae</taxon>
        <taxon>Lichtheimia</taxon>
    </lineage>
</organism>
<dbReference type="OrthoDB" id="2252305at2759"/>